<dbReference type="RefSeq" id="WP_095328677.1">
    <property type="nucleotide sequence ID" value="NZ_NPBQ01000014.1"/>
</dbReference>
<comment type="caution">
    <text evidence="1">The sequence shown here is derived from an EMBL/GenBank/DDBJ whole genome shotgun (WGS) entry which is preliminary data.</text>
</comment>
<accession>A0AA91TW84</accession>
<gene>
    <name evidence="1" type="ORF">CHH57_02000</name>
</gene>
<sequence>MQTFHDVWVNWFEGEENGYNVCHFHEWRKDDWVELLDQVPLLKVSNEFFNYIENNMDDLPPKLLDDVYQKGYLRKNHERIQLDYCFIISDGTEVLVVDTNGTNRPIKKSRMIPRQEALVYEALDYSELSIYEYDRVTKEYGNLNIHPKYLMGLTRKERNLKQLLLMAMDQLKGNESLEEIKYWYGEWFEAKLETDCDNFITLFNNLIKSVYIGWSSKHEKLCEGLVKNSLFLKKLWDIEMEAVAR</sequence>
<dbReference type="EMBL" id="NPBQ01000014">
    <property type="protein sequence ID" value="PAD84994.1"/>
    <property type="molecule type" value="Genomic_DNA"/>
</dbReference>
<dbReference type="Pfam" id="PF12227">
    <property type="entry name" value="DUF3603"/>
    <property type="match status" value="1"/>
</dbReference>
<organism evidence="1 2">
    <name type="scientific">Niallia circulans</name>
    <name type="common">Bacillus circulans</name>
    <dbReference type="NCBI Taxonomy" id="1397"/>
    <lineage>
        <taxon>Bacteria</taxon>
        <taxon>Bacillati</taxon>
        <taxon>Bacillota</taxon>
        <taxon>Bacilli</taxon>
        <taxon>Bacillales</taxon>
        <taxon>Bacillaceae</taxon>
        <taxon>Niallia</taxon>
    </lineage>
</organism>
<evidence type="ECO:0008006" key="3">
    <source>
        <dbReference type="Google" id="ProtNLM"/>
    </source>
</evidence>
<evidence type="ECO:0000313" key="1">
    <source>
        <dbReference type="EMBL" id="PAD84994.1"/>
    </source>
</evidence>
<proteinExistence type="predicted"/>
<reference evidence="1 2" key="1">
    <citation type="submission" date="2017-07" db="EMBL/GenBank/DDBJ databases">
        <title>Isolation and whole genome analysis of endospore-forming bacteria from heroin.</title>
        <authorList>
            <person name="Kalinowski J."/>
            <person name="Ahrens B."/>
            <person name="Al-Dilaimi A."/>
            <person name="Winkler A."/>
            <person name="Wibberg D."/>
            <person name="Schleenbecker U."/>
            <person name="Ruckert C."/>
            <person name="Wolfel R."/>
            <person name="Grass G."/>
        </authorList>
    </citation>
    <scope>NUCLEOTIDE SEQUENCE [LARGE SCALE GENOMIC DNA]</scope>
    <source>
        <strain evidence="1 2">7521-2</strain>
    </source>
</reference>
<name>A0AA91TW84_NIACI</name>
<evidence type="ECO:0000313" key="2">
    <source>
        <dbReference type="Proteomes" id="UP000216961"/>
    </source>
</evidence>
<dbReference type="Proteomes" id="UP000216961">
    <property type="component" value="Unassembled WGS sequence"/>
</dbReference>
<dbReference type="AlphaFoldDB" id="A0AA91TW84"/>
<protein>
    <recommendedName>
        <fullName evidence="3">DUF3603 family protein</fullName>
    </recommendedName>
</protein>
<dbReference type="InterPro" id="IPR020909">
    <property type="entry name" value="UPF0736"/>
</dbReference>